<dbReference type="AlphaFoldDB" id="A0A7R9LA18"/>
<dbReference type="InterPro" id="IPR027417">
    <property type="entry name" value="P-loop_NTPase"/>
</dbReference>
<evidence type="ECO:0008006" key="5">
    <source>
        <dbReference type="Google" id="ProtNLM"/>
    </source>
</evidence>
<organism evidence="3">
    <name type="scientific">Oppiella nova</name>
    <dbReference type="NCBI Taxonomy" id="334625"/>
    <lineage>
        <taxon>Eukaryota</taxon>
        <taxon>Metazoa</taxon>
        <taxon>Ecdysozoa</taxon>
        <taxon>Arthropoda</taxon>
        <taxon>Chelicerata</taxon>
        <taxon>Arachnida</taxon>
        <taxon>Acari</taxon>
        <taxon>Acariformes</taxon>
        <taxon>Sarcoptiformes</taxon>
        <taxon>Oribatida</taxon>
        <taxon>Brachypylina</taxon>
        <taxon>Oppioidea</taxon>
        <taxon>Oppiidae</taxon>
        <taxon>Oppiella</taxon>
    </lineage>
</organism>
<evidence type="ECO:0000313" key="4">
    <source>
        <dbReference type="Proteomes" id="UP000728032"/>
    </source>
</evidence>
<accession>A0A7R9LA18</accession>
<dbReference type="Proteomes" id="UP000728032">
    <property type="component" value="Unassembled WGS sequence"/>
</dbReference>
<dbReference type="PANTHER" id="PTHR24073">
    <property type="entry name" value="DRAB5-RELATED"/>
    <property type="match status" value="1"/>
</dbReference>
<dbReference type="OrthoDB" id="5914890at2759"/>
<name>A0A7R9LA18_9ACAR</name>
<sequence length="250" mass="28330">MSSTDKIKVLVLGDSGVGKSSLVHLICQGQPIANPLWTIGATIDVKLHEYMEGTPEQRTSFIELWDIGGSRSHSIARNVFYNGFHGIILVHDLTNSKSEANLRKWLGHVFYNKDHTIKDNNTSLNTSLSAALFPVNTDDEIHFDREAFFERNIPVLVVATKRESVHVSHLPLHRSHRMSSLAEECGAEEIEVDCHQTRSLAPGSTNAVKLSRFFDKVCERRLHNHNSFTNYLDRNKRQSLLNTNKYSHID</sequence>
<evidence type="ECO:0000313" key="3">
    <source>
        <dbReference type="EMBL" id="CAD7636851.1"/>
    </source>
</evidence>
<evidence type="ECO:0000256" key="1">
    <source>
        <dbReference type="ARBA" id="ARBA00022741"/>
    </source>
</evidence>
<reference evidence="3" key="1">
    <citation type="submission" date="2020-11" db="EMBL/GenBank/DDBJ databases">
        <authorList>
            <person name="Tran Van P."/>
        </authorList>
    </citation>
    <scope>NUCLEOTIDE SEQUENCE</scope>
</reference>
<dbReference type="InterPro" id="IPR025662">
    <property type="entry name" value="Sigma_54_int_dom_ATP-bd_1"/>
</dbReference>
<keyword evidence="2" id="KW-0342">GTP-binding</keyword>
<dbReference type="PRINTS" id="PR00449">
    <property type="entry name" value="RASTRNSFRMNG"/>
</dbReference>
<protein>
    <recommendedName>
        <fullName evidence="5">Rab-like protein 3</fullName>
    </recommendedName>
</protein>
<gene>
    <name evidence="3" type="ORF">ONB1V03_LOCUS460</name>
</gene>
<dbReference type="Gene3D" id="3.40.50.300">
    <property type="entry name" value="P-loop containing nucleotide triphosphate hydrolases"/>
    <property type="match status" value="1"/>
</dbReference>
<dbReference type="PROSITE" id="PS00675">
    <property type="entry name" value="SIGMA54_INTERACT_1"/>
    <property type="match status" value="1"/>
</dbReference>
<dbReference type="EMBL" id="OC914852">
    <property type="protein sequence ID" value="CAD7636851.1"/>
    <property type="molecule type" value="Genomic_DNA"/>
</dbReference>
<dbReference type="EMBL" id="CAJPVJ010000027">
    <property type="protein sequence ID" value="CAG2158893.1"/>
    <property type="molecule type" value="Genomic_DNA"/>
</dbReference>
<dbReference type="PROSITE" id="PS51419">
    <property type="entry name" value="RAB"/>
    <property type="match status" value="1"/>
</dbReference>
<dbReference type="SMART" id="SM00175">
    <property type="entry name" value="RAB"/>
    <property type="match status" value="1"/>
</dbReference>
<dbReference type="Pfam" id="PF08477">
    <property type="entry name" value="Roc"/>
    <property type="match status" value="1"/>
</dbReference>
<dbReference type="SUPFAM" id="SSF52540">
    <property type="entry name" value="P-loop containing nucleoside triphosphate hydrolases"/>
    <property type="match status" value="1"/>
</dbReference>
<keyword evidence="1" id="KW-0547">Nucleotide-binding</keyword>
<keyword evidence="4" id="KW-1185">Reference proteome</keyword>
<proteinExistence type="predicted"/>
<dbReference type="GO" id="GO:0005525">
    <property type="term" value="F:GTP binding"/>
    <property type="evidence" value="ECO:0007669"/>
    <property type="project" value="UniProtKB-KW"/>
</dbReference>
<evidence type="ECO:0000256" key="2">
    <source>
        <dbReference type="ARBA" id="ARBA00023134"/>
    </source>
</evidence>